<evidence type="ECO:0000259" key="1">
    <source>
        <dbReference type="Pfam" id="PF07734"/>
    </source>
</evidence>
<reference evidence="2 3" key="1">
    <citation type="journal article" date="2019" name="Genome Biol. Evol.">
        <title>The Rhododendron genome and chromosomal organization provide insight into shared whole-genome duplications across the heath family (Ericaceae).</title>
        <authorList>
            <person name="Soza V.L."/>
            <person name="Lindsley D."/>
            <person name="Waalkes A."/>
            <person name="Ramage E."/>
            <person name="Patwardhan R.P."/>
            <person name="Burton J.N."/>
            <person name="Adey A."/>
            <person name="Kumar A."/>
            <person name="Qiu R."/>
            <person name="Shendure J."/>
            <person name="Hall B."/>
        </authorList>
    </citation>
    <scope>NUCLEOTIDE SEQUENCE [LARGE SCALE GENOMIC DNA]</scope>
    <source>
        <strain evidence="2">RSF 1966-606</strain>
    </source>
</reference>
<name>A0A6A4L6J8_9ERIC</name>
<dbReference type="Proteomes" id="UP000428333">
    <property type="component" value="Linkage Group LG07"/>
</dbReference>
<gene>
    <name evidence="2" type="ORF">C3L33_12079</name>
</gene>
<comment type="caution">
    <text evidence="2">The sequence shown here is derived from an EMBL/GenBank/DDBJ whole genome shotgun (WGS) entry which is preliminary data.</text>
</comment>
<dbReference type="Pfam" id="PF07734">
    <property type="entry name" value="FBA_1"/>
    <property type="match status" value="1"/>
</dbReference>
<dbReference type="InterPro" id="IPR017451">
    <property type="entry name" value="F-box-assoc_interact_dom"/>
</dbReference>
<dbReference type="EMBL" id="QEFC01001766">
    <property type="protein sequence ID" value="KAE9456036.1"/>
    <property type="molecule type" value="Genomic_DNA"/>
</dbReference>
<dbReference type="AlphaFoldDB" id="A0A6A4L6J8"/>
<organism evidence="2 3">
    <name type="scientific">Rhododendron williamsianum</name>
    <dbReference type="NCBI Taxonomy" id="262921"/>
    <lineage>
        <taxon>Eukaryota</taxon>
        <taxon>Viridiplantae</taxon>
        <taxon>Streptophyta</taxon>
        <taxon>Embryophyta</taxon>
        <taxon>Tracheophyta</taxon>
        <taxon>Spermatophyta</taxon>
        <taxon>Magnoliopsida</taxon>
        <taxon>eudicotyledons</taxon>
        <taxon>Gunneridae</taxon>
        <taxon>Pentapetalae</taxon>
        <taxon>asterids</taxon>
        <taxon>Ericales</taxon>
        <taxon>Ericaceae</taxon>
        <taxon>Ericoideae</taxon>
        <taxon>Rhodoreae</taxon>
        <taxon>Rhododendron</taxon>
    </lineage>
</organism>
<accession>A0A6A4L6J8</accession>
<dbReference type="InterPro" id="IPR006527">
    <property type="entry name" value="F-box-assoc_dom_typ1"/>
</dbReference>
<dbReference type="NCBIfam" id="TIGR01640">
    <property type="entry name" value="F_box_assoc_1"/>
    <property type="match status" value="1"/>
</dbReference>
<dbReference type="OrthoDB" id="10407360at2759"/>
<evidence type="ECO:0000313" key="2">
    <source>
        <dbReference type="EMBL" id="KAE9456036.1"/>
    </source>
</evidence>
<protein>
    <recommendedName>
        <fullName evidence="1">F-box associated beta-propeller type 1 domain-containing protein</fullName>
    </recommendedName>
</protein>
<evidence type="ECO:0000313" key="3">
    <source>
        <dbReference type="Proteomes" id="UP000428333"/>
    </source>
</evidence>
<feature type="domain" description="F-box associated beta-propeller type 1" evidence="1">
    <location>
        <begin position="6"/>
        <end position="113"/>
    </location>
</feature>
<proteinExistence type="predicted"/>
<feature type="non-terminal residue" evidence="2">
    <location>
        <position position="1"/>
    </location>
</feature>
<keyword evidence="3" id="KW-1185">Reference proteome</keyword>
<sequence>MGRYDHTTSAFGFSPKTKKYKVLQLFLKFVSYESETYEAEAEIYTLGEGPWRSLGRVPFHPDSQSFYASSSGALDWFNHSFYASLNGAFHWLTFDRASPDFIRCFDFDSERFHVEVSRISTFMGSNRNSSAGHIPSFVPLPDVAKGERLTMNCLRPRMSALTRLEIALQKIVDGCCESSSRALPVVPTVEECMAKLSSMPQFSQNNEMRVKCKNLFANSDDGALFMACPDDERRYYFIHQACPVTIKECMVKLSSIPEFSQNNELWAKGANLFRHSKNRALFMACPDDEKSCYPLRHIKNEMNGEVEDISEAYSKWVVIQHISTYEDQGEIHPQYGIMVAIARRLDSCLLQQFSGYLCFPIKVKPKEKLNRTSKRHFMNSIEDRLNIEKDIFNYVPARILSILLMEH</sequence>